<organism evidence="2">
    <name type="scientific">Pseudoniphargus sp. 1-Basque</name>
    <dbReference type="NCBI Taxonomy" id="2212664"/>
    <lineage>
        <taxon>Eukaryota</taxon>
        <taxon>Metazoa</taxon>
        <taxon>Ecdysozoa</taxon>
        <taxon>Arthropoda</taxon>
        <taxon>Crustacea</taxon>
        <taxon>Multicrustacea</taxon>
        <taxon>Malacostraca</taxon>
        <taxon>Eumalacostraca</taxon>
        <taxon>Peracarida</taxon>
        <taxon>Amphipoda</taxon>
        <taxon>Senticaudata</taxon>
        <taxon>Gammarida</taxon>
        <taxon>Crangonyctidira</taxon>
        <taxon>Allocrangonyctoidea</taxon>
        <taxon>Allocrangonyctidae</taxon>
        <taxon>Pseudoniphargus</taxon>
    </lineage>
</organism>
<keyword evidence="1" id="KW-0472">Membrane</keyword>
<name>A0A345UE44_9CRUS</name>
<keyword evidence="1" id="KW-1133">Transmembrane helix</keyword>
<gene>
    <name evidence="2" type="primary">atp8</name>
</gene>
<geneLocation type="mitochondrion" evidence="2"/>
<dbReference type="EMBL" id="MH592139">
    <property type="protein sequence ID" value="AXI98730.1"/>
    <property type="molecule type" value="Genomic_DNA"/>
</dbReference>
<proteinExistence type="predicted"/>
<evidence type="ECO:0000313" key="2">
    <source>
        <dbReference type="EMBL" id="AXI98730.1"/>
    </source>
</evidence>
<keyword evidence="2" id="KW-0496">Mitochondrion</keyword>
<dbReference type="AlphaFoldDB" id="A0A345UE44"/>
<keyword evidence="1" id="KW-0812">Transmembrane</keyword>
<evidence type="ECO:0000256" key="1">
    <source>
        <dbReference type="SAM" id="Phobius"/>
    </source>
</evidence>
<sequence>MPQMAPNLWLPMLITLTVMMLFLLAYLSFCSKIKINSNKITSLDTTKFYWKW</sequence>
<protein>
    <submittedName>
        <fullName evidence="2">ATP synthase F0 subunit 8</fullName>
    </submittedName>
</protein>
<feature type="transmembrane region" description="Helical" evidence="1">
    <location>
        <begin position="6"/>
        <end position="29"/>
    </location>
</feature>
<reference evidence="2" key="1">
    <citation type="journal article" date="2018" name="Mol. Phylogenet. Evol.">
        <title>Species delimitation and mitogenome phylogenetics in the subterranean genus Pseudoniphargus (Crustacea: Amphipoda).</title>
        <authorList>
            <person name="Stokkan M."/>
            <person name="Jurado-Rivera J.A."/>
            <person name="Oromi P."/>
            <person name="Juan C."/>
            <person name="Jaume D."/>
            <person name="Pons J."/>
        </authorList>
    </citation>
    <scope>NUCLEOTIDE SEQUENCE</scope>
</reference>
<accession>A0A345UE44</accession>